<protein>
    <submittedName>
        <fullName evidence="1">Uncharacterized protein</fullName>
    </submittedName>
</protein>
<evidence type="ECO:0000313" key="1">
    <source>
        <dbReference type="EMBL" id="EAY20087.1"/>
    </source>
</evidence>
<dbReference type="RefSeq" id="XP_001581073.1">
    <property type="nucleotide sequence ID" value="XM_001581023.1"/>
</dbReference>
<dbReference type="EMBL" id="DS113201">
    <property type="protein sequence ID" value="EAY20087.1"/>
    <property type="molecule type" value="Genomic_DNA"/>
</dbReference>
<accession>A2DHN9</accession>
<dbReference type="VEuPathDB" id="TrichDB:TVAG_365950"/>
<dbReference type="SUPFAM" id="SSF48371">
    <property type="entry name" value="ARM repeat"/>
    <property type="match status" value="1"/>
</dbReference>
<reference evidence="1" key="1">
    <citation type="submission" date="2006-10" db="EMBL/GenBank/DDBJ databases">
        <authorList>
            <person name="Amadeo P."/>
            <person name="Zhao Q."/>
            <person name="Wortman J."/>
            <person name="Fraser-Liggett C."/>
            <person name="Carlton J."/>
        </authorList>
    </citation>
    <scope>NUCLEOTIDE SEQUENCE</scope>
    <source>
        <strain evidence="1">G3</strain>
    </source>
</reference>
<dbReference type="InParanoid" id="A2DHN9"/>
<dbReference type="Proteomes" id="UP000001542">
    <property type="component" value="Unassembled WGS sequence"/>
</dbReference>
<evidence type="ECO:0000313" key="2">
    <source>
        <dbReference type="Proteomes" id="UP000001542"/>
    </source>
</evidence>
<keyword evidence="2" id="KW-1185">Reference proteome</keyword>
<dbReference type="AlphaFoldDB" id="A2DHN9"/>
<dbReference type="KEGG" id="tva:5465621"/>
<proteinExistence type="predicted"/>
<name>A2DHN9_TRIV3</name>
<sequence length="512" mass="58979">MSKINWDYLRTYDNPEDYVSELSNAFNQIGNDSETIDQFYRIIMKHFEDTVPEDIGIATLNSLKRFISYKIKRDVFVQNKYAAALPYNQKNLTDDLLEVLYILVTRAPEAFTQEVADGFSRMIVRRPRKALHIISIYATYFKGLENAWPLLDDLIQGQRRFSVDECAKEYVLLLAYLVTEHRGFRRGRAKACFDCVAQNLESENEDVINATYSALASIVSVEQNIIVPFREIRAHLRFPQFESKILDFLLVCPLNFDGMDNPKFLQALLKIAARGEDEAQIERLRNENGVEYTKEESLDVSNRAALVLMRLAEDRKVRETLINTPKWLKADLPTTIHTLRLFLVIFKDMQCRAVLGRKPEFIDFLSNLNEVGDESIHSLICTIIRRINLNAALVKEMSKNEFIAAFLGNADEIGTDNSHYSAILFTDTLCKICFTKEFIPMCETVSNFIQEGGDNLSPAIKLATDLCKHQRCVEKFQKLRLAPYLERRISKMKNRGHIRALIKLIKGEEDMP</sequence>
<dbReference type="InterPro" id="IPR016024">
    <property type="entry name" value="ARM-type_fold"/>
</dbReference>
<dbReference type="SMR" id="A2DHN9"/>
<reference evidence="1" key="2">
    <citation type="journal article" date="2007" name="Science">
        <title>Draft genome sequence of the sexually transmitted pathogen Trichomonas vaginalis.</title>
        <authorList>
            <person name="Carlton J.M."/>
            <person name="Hirt R.P."/>
            <person name="Silva J.C."/>
            <person name="Delcher A.L."/>
            <person name="Schatz M."/>
            <person name="Zhao Q."/>
            <person name="Wortman J.R."/>
            <person name="Bidwell S.L."/>
            <person name="Alsmark U.C.M."/>
            <person name="Besteiro S."/>
            <person name="Sicheritz-Ponten T."/>
            <person name="Noel C.J."/>
            <person name="Dacks J.B."/>
            <person name="Foster P.G."/>
            <person name="Simillion C."/>
            <person name="Van de Peer Y."/>
            <person name="Miranda-Saavedra D."/>
            <person name="Barton G.J."/>
            <person name="Westrop G.D."/>
            <person name="Mueller S."/>
            <person name="Dessi D."/>
            <person name="Fiori P.L."/>
            <person name="Ren Q."/>
            <person name="Paulsen I."/>
            <person name="Zhang H."/>
            <person name="Bastida-Corcuera F.D."/>
            <person name="Simoes-Barbosa A."/>
            <person name="Brown M.T."/>
            <person name="Hayes R.D."/>
            <person name="Mukherjee M."/>
            <person name="Okumura C.Y."/>
            <person name="Schneider R."/>
            <person name="Smith A.J."/>
            <person name="Vanacova S."/>
            <person name="Villalvazo M."/>
            <person name="Haas B.J."/>
            <person name="Pertea M."/>
            <person name="Feldblyum T.V."/>
            <person name="Utterback T.R."/>
            <person name="Shu C.L."/>
            <person name="Osoegawa K."/>
            <person name="de Jong P.J."/>
            <person name="Hrdy I."/>
            <person name="Horvathova L."/>
            <person name="Zubacova Z."/>
            <person name="Dolezal P."/>
            <person name="Malik S.B."/>
            <person name="Logsdon J.M. Jr."/>
            <person name="Henze K."/>
            <person name="Gupta A."/>
            <person name="Wang C.C."/>
            <person name="Dunne R.L."/>
            <person name="Upcroft J.A."/>
            <person name="Upcroft P."/>
            <person name="White O."/>
            <person name="Salzberg S.L."/>
            <person name="Tang P."/>
            <person name="Chiu C.-H."/>
            <person name="Lee Y.-S."/>
            <person name="Embley T.M."/>
            <person name="Coombs G.H."/>
            <person name="Mottram J.C."/>
            <person name="Tachezy J."/>
            <person name="Fraser-Liggett C.M."/>
            <person name="Johnson P.J."/>
        </authorList>
    </citation>
    <scope>NUCLEOTIDE SEQUENCE [LARGE SCALE GENOMIC DNA]</scope>
    <source>
        <strain evidence="1">G3</strain>
    </source>
</reference>
<dbReference type="VEuPathDB" id="TrichDB:TVAGG3_0302950"/>
<gene>
    <name evidence="1" type="ORF">TVAG_365950</name>
</gene>
<organism evidence="1 2">
    <name type="scientific">Trichomonas vaginalis (strain ATCC PRA-98 / G3)</name>
    <dbReference type="NCBI Taxonomy" id="412133"/>
    <lineage>
        <taxon>Eukaryota</taxon>
        <taxon>Metamonada</taxon>
        <taxon>Parabasalia</taxon>
        <taxon>Trichomonadida</taxon>
        <taxon>Trichomonadidae</taxon>
        <taxon>Trichomonas</taxon>
    </lineage>
</organism>